<name>A0A1I7KZ33_9BACL</name>
<proteinExistence type="predicted"/>
<keyword evidence="4" id="KW-1185">Reference proteome</keyword>
<evidence type="ECO:0000256" key="1">
    <source>
        <dbReference type="SAM" id="Coils"/>
    </source>
</evidence>
<feature type="region of interest" description="Disordered" evidence="2">
    <location>
        <begin position="224"/>
        <end position="272"/>
    </location>
</feature>
<evidence type="ECO:0000313" key="4">
    <source>
        <dbReference type="Proteomes" id="UP000183508"/>
    </source>
</evidence>
<accession>A0A1I7KZ33</accession>
<reference evidence="4" key="1">
    <citation type="submission" date="2016-10" db="EMBL/GenBank/DDBJ databases">
        <authorList>
            <person name="Varghese N."/>
        </authorList>
    </citation>
    <scope>NUCLEOTIDE SEQUENCE [LARGE SCALE GENOMIC DNA]</scope>
    <source>
        <strain evidence="4">DSM 17980</strain>
    </source>
</reference>
<feature type="region of interest" description="Disordered" evidence="2">
    <location>
        <begin position="392"/>
        <end position="411"/>
    </location>
</feature>
<feature type="region of interest" description="Disordered" evidence="2">
    <location>
        <begin position="296"/>
        <end position="315"/>
    </location>
</feature>
<feature type="compositionally biased region" description="Low complexity" evidence="2">
    <location>
        <begin position="254"/>
        <end position="264"/>
    </location>
</feature>
<keyword evidence="1" id="KW-0175">Coiled coil</keyword>
<dbReference type="RefSeq" id="WP_074955326.1">
    <property type="nucleotide sequence ID" value="NZ_FPBV01000021.1"/>
</dbReference>
<dbReference type="Proteomes" id="UP000183508">
    <property type="component" value="Unassembled WGS sequence"/>
</dbReference>
<evidence type="ECO:0000256" key="2">
    <source>
        <dbReference type="SAM" id="MobiDB-lite"/>
    </source>
</evidence>
<sequence length="411" mass="45420">MRTLRGFEALETAEQYGVLLYDLVGKREMGVEEAHQLVQNGRDPSTFVLQRWPDSDEEAEQVVLKEYQRALKERHWSEASVFDLSNAISGGLPIHLEAAELAAERLADQGKLQFVKSAGQYGVYALPRTVRFSDAFLDRLRGEVCDACAALDLEGEFHEACLMNLLDFLREHTFGFDDIEEVPPGPAAGRGGLRRGAGAGAEWLRRTAEAARLRIRDVIRPLSSARSADGARPGQTPESLGGRPESGASGGVAAGSALARGVSGPDAEVPKWPGAVADVQTQGTAEDVLGRATVDRAAIPTSGRQEQASAMAGDRPQVTKRELIRYLQNIEILDENGELDRLRQEREELLQRIAQRDQQLEKMQRDRSYLMKQFEEMQHDMDVLVQAMQIAKRREQRPSPVVDASFDDTDG</sequence>
<gene>
    <name evidence="3" type="ORF">SAMN05421543_12144</name>
</gene>
<dbReference type="STRING" id="392015.SAMN05421543_12144"/>
<dbReference type="OrthoDB" id="2375085at2"/>
<protein>
    <submittedName>
        <fullName evidence="3">Uncharacterized protein</fullName>
    </submittedName>
</protein>
<feature type="coiled-coil region" evidence="1">
    <location>
        <begin position="332"/>
        <end position="366"/>
    </location>
</feature>
<dbReference type="AlphaFoldDB" id="A0A1I7KZ33"/>
<organism evidence="3 4">
    <name type="scientific">Alicyclobacillus macrosporangiidus</name>
    <dbReference type="NCBI Taxonomy" id="392015"/>
    <lineage>
        <taxon>Bacteria</taxon>
        <taxon>Bacillati</taxon>
        <taxon>Bacillota</taxon>
        <taxon>Bacilli</taxon>
        <taxon>Bacillales</taxon>
        <taxon>Alicyclobacillaceae</taxon>
        <taxon>Alicyclobacillus</taxon>
    </lineage>
</organism>
<dbReference type="EMBL" id="FPBV01000021">
    <property type="protein sequence ID" value="SFV02665.1"/>
    <property type="molecule type" value="Genomic_DNA"/>
</dbReference>
<evidence type="ECO:0000313" key="3">
    <source>
        <dbReference type="EMBL" id="SFV02665.1"/>
    </source>
</evidence>